<evidence type="ECO:0000256" key="4">
    <source>
        <dbReference type="ARBA" id="ARBA00022989"/>
    </source>
</evidence>
<dbReference type="InterPro" id="IPR001594">
    <property type="entry name" value="Palmitoyltrfase_DHHC"/>
</dbReference>
<comment type="catalytic activity">
    <reaction evidence="7">
        <text>L-cysteinyl-[protein] + hexadecanoyl-CoA = S-hexadecanoyl-L-cysteinyl-[protein] + CoA</text>
        <dbReference type="Rhea" id="RHEA:36683"/>
        <dbReference type="Rhea" id="RHEA-COMP:10131"/>
        <dbReference type="Rhea" id="RHEA-COMP:11032"/>
        <dbReference type="ChEBI" id="CHEBI:29950"/>
        <dbReference type="ChEBI" id="CHEBI:57287"/>
        <dbReference type="ChEBI" id="CHEBI:57379"/>
        <dbReference type="ChEBI" id="CHEBI:74151"/>
        <dbReference type="EC" id="2.3.1.225"/>
    </reaction>
</comment>
<sequence>MKKIKDDRSLRTKLYYYFMVIAGPSTVFISSGAVTYSVYNIAISPLFSTDSIFSIFFGFILIFIIFTSWFIANSTLIYSAVIDPGSTNFILNSKDYQEKYSMFLSPEFISTLPKCDKCGLPKPPRCHHCSTCGRCHLKLDHHCVIIGKCVSLRNQQPFYVACHWATLSLFFDIIVLSFIFAFSLLFKGIYKLSNHHNFDVKTVLIHKRTFFDSFLIKGYKELTTLFIFDILTILLFSLFYSFISDSFQKVKQNSTTFELIFPPKNQNYNPYDLGEEENIYQVYGDGKLRLWWPKITDMCGFEWVTPEYAIQNSYIDNNDTNYDLHISNEDNHEVLFQQVE</sequence>
<evidence type="ECO:0000256" key="7">
    <source>
        <dbReference type="RuleBase" id="RU079119"/>
    </source>
</evidence>
<evidence type="ECO:0000313" key="9">
    <source>
        <dbReference type="EMBL" id="KAK8895006.1"/>
    </source>
</evidence>
<dbReference type="Pfam" id="PF01529">
    <property type="entry name" value="DHHC"/>
    <property type="match status" value="1"/>
</dbReference>
<gene>
    <name evidence="9" type="ORF">M9Y10_023448</name>
</gene>
<comment type="subcellular location">
    <subcellularLocation>
        <location evidence="1">Membrane</location>
        <topology evidence="1">Multi-pass membrane protein</topology>
    </subcellularLocation>
</comment>
<evidence type="ECO:0000256" key="3">
    <source>
        <dbReference type="ARBA" id="ARBA00022692"/>
    </source>
</evidence>
<dbReference type="EMBL" id="JAPFFF010000003">
    <property type="protein sequence ID" value="KAK8895006.1"/>
    <property type="molecule type" value="Genomic_DNA"/>
</dbReference>
<feature type="domain" description="Palmitoyltransferase DHHC" evidence="8">
    <location>
        <begin position="114"/>
        <end position="259"/>
    </location>
</feature>
<evidence type="ECO:0000256" key="5">
    <source>
        <dbReference type="ARBA" id="ARBA00023136"/>
    </source>
</evidence>
<feature type="transmembrane region" description="Helical" evidence="7">
    <location>
        <begin position="51"/>
        <end position="72"/>
    </location>
</feature>
<keyword evidence="6 7" id="KW-0012">Acyltransferase</keyword>
<accession>A0ABR2KW76</accession>
<keyword evidence="3 7" id="KW-0812">Transmembrane</keyword>
<dbReference type="EC" id="2.3.1.225" evidence="7"/>
<evidence type="ECO:0000259" key="8">
    <source>
        <dbReference type="Pfam" id="PF01529"/>
    </source>
</evidence>
<keyword evidence="4 7" id="KW-1133">Transmembrane helix</keyword>
<comment type="similarity">
    <text evidence="7">Belongs to the DHHC palmitoyltransferase family.</text>
</comment>
<name>A0ABR2KW76_9EUKA</name>
<comment type="caution">
    <text evidence="9">The sequence shown here is derived from an EMBL/GenBank/DDBJ whole genome shotgun (WGS) entry which is preliminary data.</text>
</comment>
<dbReference type="InterPro" id="IPR039859">
    <property type="entry name" value="PFA4/ZDH16/20/ERF2-like"/>
</dbReference>
<dbReference type="Proteomes" id="UP001470230">
    <property type="component" value="Unassembled WGS sequence"/>
</dbReference>
<proteinExistence type="inferred from homology"/>
<keyword evidence="2 7" id="KW-0808">Transferase</keyword>
<reference evidence="9 10" key="1">
    <citation type="submission" date="2024-04" db="EMBL/GenBank/DDBJ databases">
        <title>Tritrichomonas musculus Genome.</title>
        <authorList>
            <person name="Alves-Ferreira E."/>
            <person name="Grigg M."/>
            <person name="Lorenzi H."/>
            <person name="Galac M."/>
        </authorList>
    </citation>
    <scope>NUCLEOTIDE SEQUENCE [LARGE SCALE GENOMIC DNA]</scope>
    <source>
        <strain evidence="9 10">EAF2021</strain>
    </source>
</reference>
<evidence type="ECO:0000313" key="10">
    <source>
        <dbReference type="Proteomes" id="UP001470230"/>
    </source>
</evidence>
<dbReference type="PROSITE" id="PS50216">
    <property type="entry name" value="DHHC"/>
    <property type="match status" value="1"/>
</dbReference>
<evidence type="ECO:0000256" key="6">
    <source>
        <dbReference type="ARBA" id="ARBA00023315"/>
    </source>
</evidence>
<feature type="transmembrane region" description="Helical" evidence="7">
    <location>
        <begin position="14"/>
        <end position="39"/>
    </location>
</feature>
<dbReference type="PANTHER" id="PTHR12246">
    <property type="entry name" value="PALMITOYLTRANSFERASE ZDHHC16"/>
    <property type="match status" value="1"/>
</dbReference>
<evidence type="ECO:0000256" key="1">
    <source>
        <dbReference type="ARBA" id="ARBA00004141"/>
    </source>
</evidence>
<comment type="domain">
    <text evidence="7">The DHHC domain is required for palmitoyltransferase activity.</text>
</comment>
<protein>
    <recommendedName>
        <fullName evidence="7">Palmitoyltransferase</fullName>
        <ecNumber evidence="7">2.3.1.225</ecNumber>
    </recommendedName>
</protein>
<feature type="transmembrane region" description="Helical" evidence="7">
    <location>
        <begin position="222"/>
        <end position="243"/>
    </location>
</feature>
<organism evidence="9 10">
    <name type="scientific">Tritrichomonas musculus</name>
    <dbReference type="NCBI Taxonomy" id="1915356"/>
    <lineage>
        <taxon>Eukaryota</taxon>
        <taxon>Metamonada</taxon>
        <taxon>Parabasalia</taxon>
        <taxon>Tritrichomonadida</taxon>
        <taxon>Tritrichomonadidae</taxon>
        <taxon>Tritrichomonas</taxon>
    </lineage>
</organism>
<keyword evidence="10" id="KW-1185">Reference proteome</keyword>
<keyword evidence="5 7" id="KW-0472">Membrane</keyword>
<feature type="transmembrane region" description="Helical" evidence="7">
    <location>
        <begin position="158"/>
        <end position="186"/>
    </location>
</feature>
<evidence type="ECO:0000256" key="2">
    <source>
        <dbReference type="ARBA" id="ARBA00022679"/>
    </source>
</evidence>